<accession>A0ACC2XA86</accession>
<comment type="caution">
    <text evidence="1">The sequence shown here is derived from an EMBL/GenBank/DDBJ whole genome shotgun (WGS) entry which is preliminary data.</text>
</comment>
<evidence type="ECO:0000313" key="2">
    <source>
        <dbReference type="Proteomes" id="UP001234202"/>
    </source>
</evidence>
<name>A0ACC2XA86_9TREE</name>
<evidence type="ECO:0000313" key="1">
    <source>
        <dbReference type="EMBL" id="KAJ9120300.1"/>
    </source>
</evidence>
<dbReference type="Proteomes" id="UP001234202">
    <property type="component" value="Unassembled WGS sequence"/>
</dbReference>
<protein>
    <submittedName>
        <fullName evidence="1">Uncharacterized protein</fullName>
    </submittedName>
</protein>
<keyword evidence="2" id="KW-1185">Reference proteome</keyword>
<dbReference type="EMBL" id="JASBWV010000021">
    <property type="protein sequence ID" value="KAJ9120300.1"/>
    <property type="molecule type" value="Genomic_DNA"/>
</dbReference>
<sequence length="108" mass="12353">MHNGHPSDTPMIAFDKYLMLASLEKYGTYQSIGDDAPAQWLAAKSSEAFADALVTKYSVPEEKDAETWTEQRQNPTQNLNRLQQTVMKVKQNFIRPLAPTEKRDICYE</sequence>
<reference evidence="1" key="1">
    <citation type="submission" date="2023-04" db="EMBL/GenBank/DDBJ databases">
        <title>Draft Genome sequencing of Naganishia species isolated from polar environments using Oxford Nanopore Technology.</title>
        <authorList>
            <person name="Leo P."/>
            <person name="Venkateswaran K."/>
        </authorList>
    </citation>
    <scope>NUCLEOTIDE SEQUENCE</scope>
    <source>
        <strain evidence="1">DBVPG 5303</strain>
    </source>
</reference>
<gene>
    <name evidence="1" type="ORF">QFC24_005254</name>
</gene>
<proteinExistence type="predicted"/>
<organism evidence="1 2">
    <name type="scientific">Naganishia onofrii</name>
    <dbReference type="NCBI Taxonomy" id="1851511"/>
    <lineage>
        <taxon>Eukaryota</taxon>
        <taxon>Fungi</taxon>
        <taxon>Dikarya</taxon>
        <taxon>Basidiomycota</taxon>
        <taxon>Agaricomycotina</taxon>
        <taxon>Tremellomycetes</taxon>
        <taxon>Filobasidiales</taxon>
        <taxon>Filobasidiaceae</taxon>
        <taxon>Naganishia</taxon>
    </lineage>
</organism>